<proteinExistence type="predicted"/>
<organism evidence="1">
    <name type="scientific">mine drainage metagenome</name>
    <dbReference type="NCBI Taxonomy" id="410659"/>
    <lineage>
        <taxon>unclassified sequences</taxon>
        <taxon>metagenomes</taxon>
        <taxon>ecological metagenomes</taxon>
    </lineage>
</organism>
<protein>
    <submittedName>
        <fullName evidence="1">Uncharacterized protein</fullName>
    </submittedName>
</protein>
<name>A0A1J5QS89_9ZZZZ</name>
<accession>A0A1J5QS89</accession>
<gene>
    <name evidence="1" type="ORF">GALL_354620</name>
</gene>
<dbReference type="AlphaFoldDB" id="A0A1J5QS89"/>
<reference evidence="1" key="1">
    <citation type="submission" date="2016-10" db="EMBL/GenBank/DDBJ databases">
        <title>Sequence of Gallionella enrichment culture.</title>
        <authorList>
            <person name="Poehlein A."/>
            <person name="Muehling M."/>
            <person name="Daniel R."/>
        </authorList>
    </citation>
    <scope>NUCLEOTIDE SEQUENCE</scope>
</reference>
<sequence>MRHRFHPVGAEFSQPPFDFGACQAVEVAAQAVERLFGGELVDFHQISRQSLVWEYVKLVTIY</sequence>
<dbReference type="EMBL" id="MLJW01000771">
    <property type="protein sequence ID" value="OIQ82740.1"/>
    <property type="molecule type" value="Genomic_DNA"/>
</dbReference>
<comment type="caution">
    <text evidence="1">The sequence shown here is derived from an EMBL/GenBank/DDBJ whole genome shotgun (WGS) entry which is preliminary data.</text>
</comment>
<evidence type="ECO:0000313" key="1">
    <source>
        <dbReference type="EMBL" id="OIQ82740.1"/>
    </source>
</evidence>